<evidence type="ECO:0000256" key="1">
    <source>
        <dbReference type="SAM" id="Phobius"/>
    </source>
</evidence>
<dbReference type="AlphaFoldDB" id="A0A935KCW3"/>
<name>A0A935KCW3_9RHOO</name>
<evidence type="ECO:0000313" key="2">
    <source>
        <dbReference type="EMBL" id="MBK7417135.1"/>
    </source>
</evidence>
<proteinExistence type="predicted"/>
<reference evidence="2 3" key="1">
    <citation type="submission" date="2020-10" db="EMBL/GenBank/DDBJ databases">
        <title>Connecting structure to function with the recovery of over 1000 high-quality activated sludge metagenome-assembled genomes encoding full-length rRNA genes using long-read sequencing.</title>
        <authorList>
            <person name="Singleton C.M."/>
            <person name="Petriglieri F."/>
            <person name="Kristensen J.M."/>
            <person name="Kirkegaard R.H."/>
            <person name="Michaelsen T.Y."/>
            <person name="Andersen M.H."/>
            <person name="Karst S.M."/>
            <person name="Dueholm M.S."/>
            <person name="Nielsen P.H."/>
            <person name="Albertsen M."/>
        </authorList>
    </citation>
    <scope>NUCLEOTIDE SEQUENCE [LARGE SCALE GENOMIC DNA]</scope>
    <source>
        <strain evidence="2">EsbW_18-Q3-R4-48_BATAC.463</strain>
    </source>
</reference>
<dbReference type="Proteomes" id="UP000739411">
    <property type="component" value="Unassembled WGS sequence"/>
</dbReference>
<organism evidence="2 3">
    <name type="scientific">Candidatus Dechloromonas phosphorivorans</name>
    <dbReference type="NCBI Taxonomy" id="2899244"/>
    <lineage>
        <taxon>Bacteria</taxon>
        <taxon>Pseudomonadati</taxon>
        <taxon>Pseudomonadota</taxon>
        <taxon>Betaproteobacteria</taxon>
        <taxon>Rhodocyclales</taxon>
        <taxon>Azonexaceae</taxon>
        <taxon>Dechloromonas</taxon>
    </lineage>
</organism>
<dbReference type="EMBL" id="JADJMS010000047">
    <property type="protein sequence ID" value="MBK7417135.1"/>
    <property type="molecule type" value="Genomic_DNA"/>
</dbReference>
<evidence type="ECO:0000313" key="3">
    <source>
        <dbReference type="Proteomes" id="UP000739411"/>
    </source>
</evidence>
<accession>A0A935KCW3</accession>
<protein>
    <submittedName>
        <fullName evidence="2">Uncharacterized protein</fullName>
    </submittedName>
</protein>
<feature type="transmembrane region" description="Helical" evidence="1">
    <location>
        <begin position="6"/>
        <end position="26"/>
    </location>
</feature>
<keyword evidence="1" id="KW-0812">Transmembrane</keyword>
<comment type="caution">
    <text evidence="2">The sequence shown here is derived from an EMBL/GenBank/DDBJ whole genome shotgun (WGS) entry which is preliminary data.</text>
</comment>
<gene>
    <name evidence="2" type="ORF">IPJ38_20530</name>
</gene>
<keyword evidence="1" id="KW-1133">Transmembrane helix</keyword>
<sequence>MESPKVGIIILALVATASLLGGLAGWQIRQHAALPETITATPSGAAR</sequence>
<keyword evidence="1" id="KW-0472">Membrane</keyword>